<dbReference type="SUPFAM" id="SSF51366">
    <property type="entry name" value="Ribulose-phoshate binding barrel"/>
    <property type="match status" value="1"/>
</dbReference>
<dbReference type="EC" id="5.3.1.16" evidence="9"/>
<evidence type="ECO:0000256" key="2">
    <source>
        <dbReference type="ARBA" id="ARBA00004496"/>
    </source>
</evidence>
<evidence type="ECO:0000256" key="1">
    <source>
        <dbReference type="ARBA" id="ARBA00000901"/>
    </source>
</evidence>
<reference evidence="11" key="1">
    <citation type="journal article" date="2014" name="Int. J. Syst. Evol. Microbiol.">
        <title>Complete genome sequence of Corynebacterium casei LMG S-19264T (=DSM 44701T), isolated from a smear-ripened cheese.</title>
        <authorList>
            <consortium name="US DOE Joint Genome Institute (JGI-PGF)"/>
            <person name="Walter F."/>
            <person name="Albersmeier A."/>
            <person name="Kalinowski J."/>
            <person name="Ruckert C."/>
        </authorList>
    </citation>
    <scope>NUCLEOTIDE SEQUENCE</scope>
    <source>
        <strain evidence="11">CGMCC 1.15880</strain>
    </source>
</reference>
<evidence type="ECO:0000256" key="9">
    <source>
        <dbReference type="HAMAP-Rule" id="MF_01014"/>
    </source>
</evidence>
<evidence type="ECO:0000256" key="8">
    <source>
        <dbReference type="ARBA" id="ARBA00023235"/>
    </source>
</evidence>
<dbReference type="AlphaFoldDB" id="A0A916VRK7"/>
<evidence type="ECO:0000256" key="5">
    <source>
        <dbReference type="ARBA" id="ARBA00022490"/>
    </source>
</evidence>
<evidence type="ECO:0000313" key="12">
    <source>
        <dbReference type="Proteomes" id="UP000628017"/>
    </source>
</evidence>
<keyword evidence="7 9" id="KW-0368">Histidine biosynthesis</keyword>
<comment type="caution">
    <text evidence="11">The sequence shown here is derived from an EMBL/GenBank/DDBJ whole genome shotgun (WGS) entry which is preliminary data.</text>
</comment>
<comment type="similarity">
    <text evidence="4 9 10">Belongs to the HisA/HisF family.</text>
</comment>
<evidence type="ECO:0000256" key="7">
    <source>
        <dbReference type="ARBA" id="ARBA00023102"/>
    </source>
</evidence>
<comment type="subcellular location">
    <subcellularLocation>
        <location evidence="2 9">Cytoplasm</location>
    </subcellularLocation>
</comment>
<dbReference type="RefSeq" id="WP_188675716.1">
    <property type="nucleotide sequence ID" value="NZ_BMKA01000003.1"/>
</dbReference>
<dbReference type="Proteomes" id="UP000628017">
    <property type="component" value="Unassembled WGS sequence"/>
</dbReference>
<evidence type="ECO:0000256" key="10">
    <source>
        <dbReference type="RuleBase" id="RU003657"/>
    </source>
</evidence>
<evidence type="ECO:0000256" key="6">
    <source>
        <dbReference type="ARBA" id="ARBA00022605"/>
    </source>
</evidence>
<name>A0A916VRK7_9RHOB</name>
<dbReference type="InterPro" id="IPR011060">
    <property type="entry name" value="RibuloseP-bd_barrel"/>
</dbReference>
<dbReference type="GO" id="GO:0000105">
    <property type="term" value="P:L-histidine biosynthetic process"/>
    <property type="evidence" value="ECO:0007669"/>
    <property type="project" value="UniProtKB-UniRule"/>
</dbReference>
<dbReference type="GO" id="GO:0000162">
    <property type="term" value="P:L-tryptophan biosynthetic process"/>
    <property type="evidence" value="ECO:0007669"/>
    <property type="project" value="TreeGrafter"/>
</dbReference>
<dbReference type="InterPro" id="IPR023016">
    <property type="entry name" value="HisA/PriA"/>
</dbReference>
<feature type="active site" description="Proton acceptor" evidence="9">
    <location>
        <position position="8"/>
    </location>
</feature>
<keyword evidence="6 9" id="KW-0028">Amino-acid biosynthesis</keyword>
<feature type="active site" description="Proton donor" evidence="9">
    <location>
        <position position="128"/>
    </location>
</feature>
<dbReference type="PANTHER" id="PTHR43090">
    <property type="entry name" value="1-(5-PHOSPHORIBOSYL)-5-[(5-PHOSPHORIBOSYLAMINO)METHYLIDENEAMINO] IMIDAZOLE-4-CARBOXAMIDE ISOMERASE"/>
    <property type="match status" value="1"/>
</dbReference>
<proteinExistence type="inferred from homology"/>
<comment type="catalytic activity">
    <reaction evidence="1 9">
        <text>1-(5-phospho-beta-D-ribosyl)-5-[(5-phospho-beta-D-ribosylamino)methylideneamino]imidazole-4-carboxamide = 5-[(5-phospho-1-deoxy-D-ribulos-1-ylimino)methylamino]-1-(5-phospho-beta-D-ribosyl)imidazole-4-carboxamide</text>
        <dbReference type="Rhea" id="RHEA:15469"/>
        <dbReference type="ChEBI" id="CHEBI:58435"/>
        <dbReference type="ChEBI" id="CHEBI:58525"/>
        <dbReference type="EC" id="5.3.1.16"/>
    </reaction>
</comment>
<dbReference type="InterPro" id="IPR006062">
    <property type="entry name" value="His_biosynth"/>
</dbReference>
<reference evidence="11" key="2">
    <citation type="submission" date="2020-09" db="EMBL/GenBank/DDBJ databases">
        <authorList>
            <person name="Sun Q."/>
            <person name="Zhou Y."/>
        </authorList>
    </citation>
    <scope>NUCLEOTIDE SEQUENCE</scope>
    <source>
        <strain evidence="11">CGMCC 1.15880</strain>
    </source>
</reference>
<gene>
    <name evidence="9 11" type="primary">hisA</name>
    <name evidence="11" type="ORF">GCM10011498_24790</name>
</gene>
<keyword evidence="8 9" id="KW-0413">Isomerase</keyword>
<evidence type="ECO:0000313" key="11">
    <source>
        <dbReference type="EMBL" id="GGA23044.1"/>
    </source>
</evidence>
<dbReference type="PANTHER" id="PTHR43090:SF2">
    <property type="entry name" value="1-(5-PHOSPHORIBOSYL)-5-[(5-PHOSPHORIBOSYLAMINO)METHYLIDENEAMINO] IMIDAZOLE-4-CARBOXAMIDE ISOMERASE"/>
    <property type="match status" value="1"/>
</dbReference>
<dbReference type="FunFam" id="3.20.20.70:FF:000009">
    <property type="entry name" value="1-(5-phosphoribosyl)-5-[(5-phosphoribosylamino)methylideneamino] imidazole-4-carboxamide isomerase"/>
    <property type="match status" value="1"/>
</dbReference>
<dbReference type="HAMAP" id="MF_01014">
    <property type="entry name" value="HisA"/>
    <property type="match status" value="1"/>
</dbReference>
<dbReference type="Pfam" id="PF00977">
    <property type="entry name" value="His_biosynth"/>
    <property type="match status" value="1"/>
</dbReference>
<dbReference type="InterPro" id="IPR044524">
    <property type="entry name" value="Isoase_HisA-like"/>
</dbReference>
<evidence type="ECO:0000256" key="4">
    <source>
        <dbReference type="ARBA" id="ARBA00009667"/>
    </source>
</evidence>
<organism evidence="11 12">
    <name type="scientific">Neptunicoccus cionae</name>
    <dbReference type="NCBI Taxonomy" id="2035344"/>
    <lineage>
        <taxon>Bacteria</taxon>
        <taxon>Pseudomonadati</taxon>
        <taxon>Pseudomonadota</taxon>
        <taxon>Alphaproteobacteria</taxon>
        <taxon>Rhodobacterales</taxon>
        <taxon>Paracoccaceae</taxon>
        <taxon>Neptunicoccus</taxon>
    </lineage>
</organism>
<comment type="pathway">
    <text evidence="3 9">Amino-acid biosynthesis; L-histidine biosynthesis; L-histidine from 5-phospho-alpha-D-ribose 1-diphosphate: step 4/9.</text>
</comment>
<keyword evidence="5 9" id="KW-0963">Cytoplasm</keyword>
<dbReference type="GO" id="GO:0003949">
    <property type="term" value="F:1-(5-phosphoribosyl)-5-[(5-phosphoribosylamino)methylideneamino]imidazole-4-carboxamide isomerase activity"/>
    <property type="evidence" value="ECO:0007669"/>
    <property type="project" value="UniProtKB-UniRule"/>
</dbReference>
<dbReference type="EMBL" id="BMKA01000003">
    <property type="protein sequence ID" value="GGA23044.1"/>
    <property type="molecule type" value="Genomic_DNA"/>
</dbReference>
<accession>A0A916VRK7</accession>
<dbReference type="GO" id="GO:0005737">
    <property type="term" value="C:cytoplasm"/>
    <property type="evidence" value="ECO:0007669"/>
    <property type="project" value="UniProtKB-SubCell"/>
</dbReference>
<dbReference type="CDD" id="cd04732">
    <property type="entry name" value="HisA"/>
    <property type="match status" value="1"/>
</dbReference>
<sequence length="247" mass="26602">MIIYPTIELKDGKCVSLTRGRLEEAAIWHVDPLSVAKGFADAGASWMQVTDFNAIEGGSENAELVEEIIRTVGIPVQVAGGMRSVETAVRWIEKGAGRIVIGTAAVKQPALVQQLARAFPDQIVVSVDCWRGRVLTDGWREESMFAPIPFLRSYADAPLAGFLVTDVDADVEDIEVGASEISVLAASTRHPVIASGLVRNLDDVSMLKYAGHCDGVIIGRALFNKSVDLRKALEVAVPEVEEIASFV</sequence>
<evidence type="ECO:0000256" key="3">
    <source>
        <dbReference type="ARBA" id="ARBA00005133"/>
    </source>
</evidence>
<protein>
    <recommendedName>
        <fullName evidence="9">1-(5-phosphoribosyl)-5-[(5-phosphoribosylamino)methylideneamino] imidazole-4-carboxamide isomerase</fullName>
        <ecNumber evidence="9">5.3.1.16</ecNumber>
    </recommendedName>
    <alternativeName>
        <fullName evidence="9">Phosphoribosylformimino-5-aminoimidazole carboxamide ribotide isomerase</fullName>
    </alternativeName>
</protein>
<keyword evidence="12" id="KW-1185">Reference proteome</keyword>
<dbReference type="InterPro" id="IPR013785">
    <property type="entry name" value="Aldolase_TIM"/>
</dbReference>
<dbReference type="Gene3D" id="3.20.20.70">
    <property type="entry name" value="Aldolase class I"/>
    <property type="match status" value="1"/>
</dbReference>